<keyword evidence="11" id="KW-0456">Lyase</keyword>
<evidence type="ECO:0000256" key="6">
    <source>
        <dbReference type="ARBA" id="ARBA00013202"/>
    </source>
</evidence>
<feature type="domain" description="Thiamine pyrophosphate enzyme TPP-binding" evidence="15">
    <location>
        <begin position="450"/>
        <end position="574"/>
    </location>
</feature>
<feature type="domain" description="Thiamine pyrophosphate enzyme N-terminal TPP-binding" evidence="16">
    <location>
        <begin position="43"/>
        <end position="148"/>
    </location>
</feature>
<evidence type="ECO:0000256" key="10">
    <source>
        <dbReference type="ARBA" id="ARBA00023052"/>
    </source>
</evidence>
<comment type="catalytic activity">
    <reaction evidence="1">
        <text>a 2-oxocarboxylate + H(+) = an aldehyde + CO2</text>
        <dbReference type="Rhea" id="RHEA:11628"/>
        <dbReference type="ChEBI" id="CHEBI:15378"/>
        <dbReference type="ChEBI" id="CHEBI:16526"/>
        <dbReference type="ChEBI" id="CHEBI:17478"/>
        <dbReference type="ChEBI" id="CHEBI:35179"/>
        <dbReference type="EC" id="4.1.1.1"/>
    </reaction>
</comment>
<dbReference type="CDD" id="cd07038">
    <property type="entry name" value="TPP_PYR_PDC_IPDC_like"/>
    <property type="match status" value="1"/>
</dbReference>
<feature type="binding site" evidence="12">
    <location>
        <position position="510"/>
    </location>
    <ligand>
        <name>Mg(2+)</name>
        <dbReference type="ChEBI" id="CHEBI:18420"/>
    </ligand>
</feature>
<evidence type="ECO:0000256" key="4">
    <source>
        <dbReference type="ARBA" id="ARBA00007812"/>
    </source>
</evidence>
<comment type="cofactor">
    <cofactor evidence="12">
        <name>Mg(2+)</name>
        <dbReference type="ChEBI" id="CHEBI:18420"/>
    </cofactor>
    <text evidence="12">Binds 1 Mg(2+) per subunit.</text>
</comment>
<sequence>MDTKIGSIDTCKPAPTEVGCLPQNSVQIVQNPHPSPITTAEATLGRHIARRLVQIGATDVFSVPGDFNLTLLDHLIAEPGLNLVGCCNELNAGYAADGFARSRGVGACVVTFTVGGLSVINAIAGAYSENLPVICIVGGPNSNDYGTNRVLHHTIGLPDFSQEYRCFQTVTCFQAIVNNLEDAHELIDTAISTSLKESKPVYISISCNLPGIPYPTFSQEPVPFCLAPKVTNEIGLEAAVETAAAFLNKAVKPVLVAGPKMRVAKACQAFVELADACGYATAVMPSAKGLVPETHPHFIGTYWGAVSTSFCAEIVESAGAYMFVGPIFNDYSSVGYSLLIKKEKAIIVQPDQVVIANGPAFGCVLMKDFLKALAKRIKQNTTAYENYHRIYVPEGQPLKCEPEEPLRVNVLFKHIQQMLSKDTAVIAETGDSWFNCQKLKLPEGCGYEFQMQYGSIGWSVGATLGYAQAAKDKRVIACIGDGSFQVTAQDVSTMLRCGQNTIIFLINNGGYTIEVEIHDGPYNVIKNWNYTALVDAIYNGDGKCWTAKVFHEEELIKAIETATGAKRECLCFIEVILHKDDTSKELLEWGTRVSAANSRPPNPQ</sequence>
<evidence type="ECO:0000256" key="9">
    <source>
        <dbReference type="ARBA" id="ARBA00022842"/>
    </source>
</evidence>
<keyword evidence="7 12" id="KW-0479">Metal-binding</keyword>
<dbReference type="GO" id="GO:0005829">
    <property type="term" value="C:cytosol"/>
    <property type="evidence" value="ECO:0007669"/>
    <property type="project" value="TreeGrafter"/>
</dbReference>
<feature type="domain" description="Thiamine pyrophosphate enzyme central" evidence="14">
    <location>
        <begin position="240"/>
        <end position="357"/>
    </location>
</feature>
<dbReference type="InterPro" id="IPR029061">
    <property type="entry name" value="THDP-binding"/>
</dbReference>
<dbReference type="SUPFAM" id="SSF52467">
    <property type="entry name" value="DHS-like NAD/FAD-binding domain"/>
    <property type="match status" value="1"/>
</dbReference>
<dbReference type="CDD" id="cd02005">
    <property type="entry name" value="TPP_PDC_IPDC"/>
    <property type="match status" value="1"/>
</dbReference>
<evidence type="ECO:0000313" key="18">
    <source>
        <dbReference type="Proteomes" id="UP001370490"/>
    </source>
</evidence>
<keyword evidence="10 13" id="KW-0786">Thiamine pyrophosphate</keyword>
<comment type="caution">
    <text evidence="17">The sequence shown here is derived from an EMBL/GenBank/DDBJ whole genome shotgun (WGS) entry which is preliminary data.</text>
</comment>
<dbReference type="PIRSF" id="PIRSF036565">
    <property type="entry name" value="Pyruvt_ip_decrb"/>
    <property type="match status" value="1"/>
</dbReference>
<dbReference type="FunFam" id="3.40.50.1220:FF:000009">
    <property type="entry name" value="Pyruvate decarboxylase 1"/>
    <property type="match status" value="1"/>
</dbReference>
<dbReference type="GO" id="GO:0030976">
    <property type="term" value="F:thiamine pyrophosphate binding"/>
    <property type="evidence" value="ECO:0007669"/>
    <property type="project" value="InterPro"/>
</dbReference>
<dbReference type="Proteomes" id="UP001370490">
    <property type="component" value="Unassembled WGS sequence"/>
</dbReference>
<protein>
    <recommendedName>
        <fullName evidence="6">pyruvate decarboxylase</fullName>
        <ecNumber evidence="6">4.1.1.1</ecNumber>
    </recommendedName>
</protein>
<evidence type="ECO:0000313" key="17">
    <source>
        <dbReference type="EMBL" id="KAK6943162.1"/>
    </source>
</evidence>
<dbReference type="SUPFAM" id="SSF52518">
    <property type="entry name" value="Thiamin diphosphate-binding fold (THDP-binding)"/>
    <property type="match status" value="2"/>
</dbReference>
<comment type="cofactor">
    <cofactor evidence="3">
        <name>thiamine diphosphate</name>
        <dbReference type="ChEBI" id="CHEBI:58937"/>
    </cofactor>
</comment>
<dbReference type="GO" id="GO:0036293">
    <property type="term" value="P:response to decreased oxygen levels"/>
    <property type="evidence" value="ECO:0007669"/>
    <property type="project" value="UniProtKB-ARBA"/>
</dbReference>
<dbReference type="InterPro" id="IPR047214">
    <property type="entry name" value="TPP_PDC_IPDC"/>
</dbReference>
<dbReference type="AlphaFoldDB" id="A0AAN8W7N3"/>
<evidence type="ECO:0000256" key="11">
    <source>
        <dbReference type="ARBA" id="ARBA00023239"/>
    </source>
</evidence>
<dbReference type="GO" id="GO:0006950">
    <property type="term" value="P:response to stress"/>
    <property type="evidence" value="ECO:0007669"/>
    <property type="project" value="UniProtKB-ARBA"/>
</dbReference>
<dbReference type="GO" id="GO:0004737">
    <property type="term" value="F:pyruvate decarboxylase activity"/>
    <property type="evidence" value="ECO:0007669"/>
    <property type="project" value="UniProtKB-EC"/>
</dbReference>
<feature type="binding site" evidence="12">
    <location>
        <position position="481"/>
    </location>
    <ligand>
        <name>Mg(2+)</name>
        <dbReference type="ChEBI" id="CHEBI:18420"/>
    </ligand>
</feature>
<dbReference type="PANTHER" id="PTHR43452">
    <property type="entry name" value="PYRUVATE DECARBOXYLASE"/>
    <property type="match status" value="1"/>
</dbReference>
<dbReference type="Gene3D" id="3.40.50.1220">
    <property type="entry name" value="TPP-binding domain"/>
    <property type="match status" value="1"/>
</dbReference>
<dbReference type="InterPro" id="IPR012110">
    <property type="entry name" value="PDC/IPDC-like"/>
</dbReference>
<feature type="binding site" evidence="12">
    <location>
        <position position="508"/>
    </location>
    <ligand>
        <name>Mg(2+)</name>
        <dbReference type="ChEBI" id="CHEBI:18420"/>
    </ligand>
</feature>
<comment type="cofactor">
    <cofactor evidence="2">
        <name>a metal cation</name>
        <dbReference type="ChEBI" id="CHEBI:25213"/>
    </cofactor>
</comment>
<dbReference type="GO" id="GO:0000287">
    <property type="term" value="F:magnesium ion binding"/>
    <property type="evidence" value="ECO:0007669"/>
    <property type="project" value="InterPro"/>
</dbReference>
<evidence type="ECO:0000256" key="5">
    <source>
        <dbReference type="ARBA" id="ARBA00011881"/>
    </source>
</evidence>
<evidence type="ECO:0000259" key="16">
    <source>
        <dbReference type="Pfam" id="PF02776"/>
    </source>
</evidence>
<dbReference type="FunFam" id="3.40.50.970:FF:000021">
    <property type="entry name" value="Pyruvate decarboxylase 1"/>
    <property type="match status" value="1"/>
</dbReference>
<dbReference type="InterPro" id="IPR012001">
    <property type="entry name" value="Thiamin_PyroP_enz_TPP-bd_dom"/>
</dbReference>
<accession>A0AAN8W7N3</accession>
<name>A0AAN8W7N3_9MAGN</name>
<dbReference type="Pfam" id="PF00205">
    <property type="entry name" value="TPP_enzyme_M"/>
    <property type="match status" value="1"/>
</dbReference>
<keyword evidence="18" id="KW-1185">Reference proteome</keyword>
<dbReference type="Pfam" id="PF02775">
    <property type="entry name" value="TPP_enzyme_C"/>
    <property type="match status" value="1"/>
</dbReference>
<evidence type="ECO:0000256" key="1">
    <source>
        <dbReference type="ARBA" id="ARBA00001041"/>
    </source>
</evidence>
<evidence type="ECO:0000256" key="2">
    <source>
        <dbReference type="ARBA" id="ARBA00001920"/>
    </source>
</evidence>
<proteinExistence type="inferred from homology"/>
<evidence type="ECO:0000259" key="15">
    <source>
        <dbReference type="Pfam" id="PF02775"/>
    </source>
</evidence>
<keyword evidence="9 12" id="KW-0460">Magnesium</keyword>
<dbReference type="InterPro" id="IPR047213">
    <property type="entry name" value="TPP_PYR_PDC_IPDC-like"/>
</dbReference>
<dbReference type="EC" id="4.1.1.1" evidence="6"/>
<comment type="similarity">
    <text evidence="4 13">Belongs to the TPP enzyme family.</text>
</comment>
<dbReference type="Pfam" id="PF02776">
    <property type="entry name" value="TPP_enzyme_N"/>
    <property type="match status" value="1"/>
</dbReference>
<dbReference type="EMBL" id="JBAMMX010000004">
    <property type="protein sequence ID" value="KAK6943162.1"/>
    <property type="molecule type" value="Genomic_DNA"/>
</dbReference>
<dbReference type="FunFam" id="3.40.50.970:FF:000017">
    <property type="entry name" value="pyruvate decarboxylase 1"/>
    <property type="match status" value="1"/>
</dbReference>
<dbReference type="Gene3D" id="3.40.50.970">
    <property type="match status" value="2"/>
</dbReference>
<reference evidence="17 18" key="1">
    <citation type="submission" date="2023-12" db="EMBL/GenBank/DDBJ databases">
        <title>A high-quality genome assembly for Dillenia turbinata (Dilleniales).</title>
        <authorList>
            <person name="Chanderbali A."/>
        </authorList>
    </citation>
    <scope>NUCLEOTIDE SEQUENCE [LARGE SCALE GENOMIC DNA]</scope>
    <source>
        <strain evidence="17">LSX21</strain>
        <tissue evidence="17">Leaf</tissue>
    </source>
</reference>
<organism evidence="17 18">
    <name type="scientific">Dillenia turbinata</name>
    <dbReference type="NCBI Taxonomy" id="194707"/>
    <lineage>
        <taxon>Eukaryota</taxon>
        <taxon>Viridiplantae</taxon>
        <taxon>Streptophyta</taxon>
        <taxon>Embryophyta</taxon>
        <taxon>Tracheophyta</taxon>
        <taxon>Spermatophyta</taxon>
        <taxon>Magnoliopsida</taxon>
        <taxon>eudicotyledons</taxon>
        <taxon>Gunneridae</taxon>
        <taxon>Pentapetalae</taxon>
        <taxon>Dilleniales</taxon>
        <taxon>Dilleniaceae</taxon>
        <taxon>Dillenia</taxon>
    </lineage>
</organism>
<evidence type="ECO:0000256" key="8">
    <source>
        <dbReference type="ARBA" id="ARBA00022793"/>
    </source>
</evidence>
<dbReference type="InterPro" id="IPR011766">
    <property type="entry name" value="TPP_enzyme_TPP-bd"/>
</dbReference>
<dbReference type="InterPro" id="IPR012000">
    <property type="entry name" value="Thiamin_PyroP_enz_cen_dom"/>
</dbReference>
<keyword evidence="8" id="KW-0210">Decarboxylase</keyword>
<dbReference type="PANTHER" id="PTHR43452:SF6">
    <property type="entry name" value="PYRUVATE DECARBOXYLASE 2"/>
    <property type="match status" value="1"/>
</dbReference>
<evidence type="ECO:0000256" key="3">
    <source>
        <dbReference type="ARBA" id="ARBA00001964"/>
    </source>
</evidence>
<dbReference type="GO" id="GO:0000949">
    <property type="term" value="P:aromatic amino acid family catabolic process to alcohol via Ehrlich pathway"/>
    <property type="evidence" value="ECO:0007669"/>
    <property type="project" value="TreeGrafter"/>
</dbReference>
<evidence type="ECO:0000256" key="7">
    <source>
        <dbReference type="ARBA" id="ARBA00022723"/>
    </source>
</evidence>
<evidence type="ECO:0000256" key="12">
    <source>
        <dbReference type="PIRSR" id="PIRSR036565-2"/>
    </source>
</evidence>
<dbReference type="InterPro" id="IPR029035">
    <property type="entry name" value="DHS-like_NAD/FAD-binding_dom"/>
</dbReference>
<comment type="subunit">
    <text evidence="5">Homotetramer.</text>
</comment>
<evidence type="ECO:0000259" key="14">
    <source>
        <dbReference type="Pfam" id="PF00205"/>
    </source>
</evidence>
<evidence type="ECO:0000256" key="13">
    <source>
        <dbReference type="RuleBase" id="RU362132"/>
    </source>
</evidence>
<gene>
    <name evidence="17" type="ORF">RJ641_028539</name>
</gene>